<dbReference type="GeneID" id="36572345"/>
<feature type="compositionally biased region" description="Low complexity" evidence="7">
    <location>
        <begin position="82"/>
        <end position="101"/>
    </location>
</feature>
<evidence type="ECO:0000313" key="9">
    <source>
        <dbReference type="EMBL" id="PSS25485.1"/>
    </source>
</evidence>
<evidence type="ECO:0000256" key="8">
    <source>
        <dbReference type="SAM" id="Phobius"/>
    </source>
</evidence>
<reference evidence="9 10" key="1">
    <citation type="journal article" date="2018" name="New Phytol.">
        <title>Comparative genomics and transcriptomics depict ericoid mycorrhizal fungi as versatile saprotrophs and plant mutualists.</title>
        <authorList>
            <person name="Martino E."/>
            <person name="Morin E."/>
            <person name="Grelet G.A."/>
            <person name="Kuo A."/>
            <person name="Kohler A."/>
            <person name="Daghino S."/>
            <person name="Barry K.W."/>
            <person name="Cichocki N."/>
            <person name="Clum A."/>
            <person name="Dockter R.B."/>
            <person name="Hainaut M."/>
            <person name="Kuo R.C."/>
            <person name="LaButti K."/>
            <person name="Lindahl B.D."/>
            <person name="Lindquist E.A."/>
            <person name="Lipzen A."/>
            <person name="Khouja H.R."/>
            <person name="Magnuson J."/>
            <person name="Murat C."/>
            <person name="Ohm R.A."/>
            <person name="Singer S.W."/>
            <person name="Spatafora J.W."/>
            <person name="Wang M."/>
            <person name="Veneault-Fourrey C."/>
            <person name="Henrissat B."/>
            <person name="Grigoriev I.V."/>
            <person name="Martin F.M."/>
            <person name="Perotto S."/>
        </authorList>
    </citation>
    <scope>NUCLEOTIDE SEQUENCE [LARGE SCALE GENOMIC DNA]</scope>
    <source>
        <strain evidence="9 10">ATCC 22711</strain>
    </source>
</reference>
<evidence type="ECO:0000313" key="10">
    <source>
        <dbReference type="Proteomes" id="UP000241818"/>
    </source>
</evidence>
<sequence>MRCKMLPPPRRLRVFVLAALLLAVISWYYLDLDLELDLPLLRDRLPLHGGKSHPSASSSPSSSFSASPSTSPSPSPSPTEPPGASISLEPSSSAPTTASSTLPFTSPSDVLLIFKTGASTFWRRMPLHLTTTLSNSRVPNYVIYSDLAEQLALDVESVDVLANVSDILRTWDASAHASYQDLHSSHHLNTYREHALLPGDEPQSTLAGNPPGWLLDKYKFLPMLTHAQKNWPAVKWYVYIEDDTFIFWDNVLRWLSTLSPDDEPEYWGAYSGEGNATFAQGGSGIVFSRSLMRSVFAGPNPPDLVRYGNYSASACCGDIILGQVLRDHGVFVNRGDYGPVSFRPEPPWKTGFDKLMWCAPVFSFHHLHQRDLVQLSLLERAHTSTQRPILFRDIFTALIAPSLHTPQLSHWDNFASRYLLGASHPSTSSLPAELHPLNPSAGDSPPACRAACLALPLCLSWRHDSNAAQCALDTVVRLGRERDPLPAWAPPTEIVSGWMLERIDEELGRDECTVVSEP</sequence>
<feature type="transmembrane region" description="Helical" evidence="8">
    <location>
        <begin position="12"/>
        <end position="30"/>
    </location>
</feature>
<name>A0A2T3BAY5_AMORE</name>
<dbReference type="Gene3D" id="3.90.550.50">
    <property type="match status" value="1"/>
</dbReference>
<dbReference type="PANTHER" id="PTHR23033:SF47">
    <property type="entry name" value="APPLE DOMAIN-CONTAINING PROTEIN-RELATED"/>
    <property type="match status" value="1"/>
</dbReference>
<evidence type="ECO:0000256" key="6">
    <source>
        <dbReference type="ARBA" id="ARBA00023136"/>
    </source>
</evidence>
<dbReference type="Proteomes" id="UP000241818">
    <property type="component" value="Unassembled WGS sequence"/>
</dbReference>
<evidence type="ECO:0000256" key="1">
    <source>
        <dbReference type="ARBA" id="ARBA00004606"/>
    </source>
</evidence>
<dbReference type="EMBL" id="KZ679007">
    <property type="protein sequence ID" value="PSS25485.1"/>
    <property type="molecule type" value="Genomic_DNA"/>
</dbReference>
<evidence type="ECO:0000256" key="2">
    <source>
        <dbReference type="ARBA" id="ARBA00006462"/>
    </source>
</evidence>
<comment type="subcellular location">
    <subcellularLocation>
        <location evidence="1">Membrane</location>
        <topology evidence="1">Single-pass type II membrane protein</topology>
    </subcellularLocation>
</comment>
<protein>
    <submittedName>
        <fullName evidence="9">Glycosyltransferase family 31 protein</fullName>
    </submittedName>
</protein>
<keyword evidence="3 8" id="KW-0812">Transmembrane</keyword>
<dbReference type="OrthoDB" id="414175at2759"/>
<proteinExistence type="inferred from homology"/>
<dbReference type="InParanoid" id="A0A2T3BAY5"/>
<organism evidence="9 10">
    <name type="scientific">Amorphotheca resinae ATCC 22711</name>
    <dbReference type="NCBI Taxonomy" id="857342"/>
    <lineage>
        <taxon>Eukaryota</taxon>
        <taxon>Fungi</taxon>
        <taxon>Dikarya</taxon>
        <taxon>Ascomycota</taxon>
        <taxon>Pezizomycotina</taxon>
        <taxon>Leotiomycetes</taxon>
        <taxon>Helotiales</taxon>
        <taxon>Amorphothecaceae</taxon>
        <taxon>Amorphotheca</taxon>
    </lineage>
</organism>
<feature type="region of interest" description="Disordered" evidence="7">
    <location>
        <begin position="49"/>
        <end position="101"/>
    </location>
</feature>
<dbReference type="AlphaFoldDB" id="A0A2T3BAY5"/>
<accession>A0A2T3BAY5</accession>
<dbReference type="PANTHER" id="PTHR23033">
    <property type="entry name" value="BETA1,3-GALACTOSYLTRANSFERASE"/>
    <property type="match status" value="1"/>
</dbReference>
<keyword evidence="6 8" id="KW-0472">Membrane</keyword>
<dbReference type="GO" id="GO:0016740">
    <property type="term" value="F:transferase activity"/>
    <property type="evidence" value="ECO:0007669"/>
    <property type="project" value="UniProtKB-KW"/>
</dbReference>
<evidence type="ECO:0000256" key="7">
    <source>
        <dbReference type="SAM" id="MobiDB-lite"/>
    </source>
</evidence>
<dbReference type="RefSeq" id="XP_024724084.1">
    <property type="nucleotide sequence ID" value="XM_024864264.1"/>
</dbReference>
<dbReference type="InterPro" id="IPR026050">
    <property type="entry name" value="C1GALT1/C1GALT1_chp1"/>
</dbReference>
<feature type="compositionally biased region" description="Pro residues" evidence="7">
    <location>
        <begin position="71"/>
        <end position="81"/>
    </location>
</feature>
<dbReference type="GO" id="GO:0016020">
    <property type="term" value="C:membrane"/>
    <property type="evidence" value="ECO:0007669"/>
    <property type="project" value="UniProtKB-SubCell"/>
</dbReference>
<evidence type="ECO:0000256" key="3">
    <source>
        <dbReference type="ARBA" id="ARBA00022692"/>
    </source>
</evidence>
<comment type="similarity">
    <text evidence="2">Belongs to the glycosyltransferase 31 family. Beta3-Gal-T subfamily.</text>
</comment>
<evidence type="ECO:0000256" key="5">
    <source>
        <dbReference type="ARBA" id="ARBA00022989"/>
    </source>
</evidence>
<keyword evidence="9" id="KW-0808">Transferase</keyword>
<evidence type="ECO:0000256" key="4">
    <source>
        <dbReference type="ARBA" id="ARBA00022968"/>
    </source>
</evidence>
<keyword evidence="10" id="KW-1185">Reference proteome</keyword>
<gene>
    <name evidence="9" type="ORF">M430DRAFT_202913</name>
</gene>
<feature type="compositionally biased region" description="Low complexity" evidence="7">
    <location>
        <begin position="52"/>
        <end position="70"/>
    </location>
</feature>
<keyword evidence="5 8" id="KW-1133">Transmembrane helix</keyword>
<keyword evidence="4" id="KW-0735">Signal-anchor</keyword>